<gene>
    <name evidence="4" type="ORF">DL796_00170</name>
</gene>
<evidence type="ECO:0000313" key="4">
    <source>
        <dbReference type="EMBL" id="PXF63607.1"/>
    </source>
</evidence>
<dbReference type="GO" id="GO:0005524">
    <property type="term" value="F:ATP binding"/>
    <property type="evidence" value="ECO:0007669"/>
    <property type="project" value="InterPro"/>
</dbReference>
<feature type="domain" description="DUF7902" evidence="3">
    <location>
        <begin position="599"/>
        <end position="678"/>
    </location>
</feature>
<comment type="caution">
    <text evidence="4">The sequence shown here is derived from an EMBL/GenBank/DDBJ whole genome shotgun (WGS) entry which is preliminary data.</text>
</comment>
<accession>A0A318D9P2</accession>
<dbReference type="SUPFAM" id="SSF52540">
    <property type="entry name" value="P-loop containing nucleoside triphosphate hydrolases"/>
    <property type="match status" value="1"/>
</dbReference>
<name>A0A318D9P2_9GAMM</name>
<dbReference type="Pfam" id="PF07728">
    <property type="entry name" value="AAA_5"/>
    <property type="match status" value="1"/>
</dbReference>
<dbReference type="InterPro" id="IPR020958">
    <property type="entry name" value="DUF3686"/>
</dbReference>
<dbReference type="Gene3D" id="3.40.50.300">
    <property type="entry name" value="P-loop containing nucleotide triphosphate hydrolases"/>
    <property type="match status" value="1"/>
</dbReference>
<dbReference type="Proteomes" id="UP000247689">
    <property type="component" value="Unassembled WGS sequence"/>
</dbReference>
<dbReference type="Pfam" id="PF25472">
    <property type="entry name" value="DUF7902"/>
    <property type="match status" value="1"/>
</dbReference>
<dbReference type="OrthoDB" id="9814769at2"/>
<dbReference type="Pfam" id="PF12458">
    <property type="entry name" value="DUF3686"/>
    <property type="match status" value="1"/>
</dbReference>
<dbReference type="InterPro" id="IPR011704">
    <property type="entry name" value="ATPase_dyneun-rel_AAA"/>
</dbReference>
<dbReference type="InterPro" id="IPR057224">
    <property type="entry name" value="DUF7902"/>
</dbReference>
<organism evidence="4 5">
    <name type="scientific">Kangiella spongicola</name>
    <dbReference type="NCBI Taxonomy" id="796379"/>
    <lineage>
        <taxon>Bacteria</taxon>
        <taxon>Pseudomonadati</taxon>
        <taxon>Pseudomonadota</taxon>
        <taxon>Gammaproteobacteria</taxon>
        <taxon>Kangiellales</taxon>
        <taxon>Kangiellaceae</taxon>
        <taxon>Kangiella</taxon>
    </lineage>
</organism>
<dbReference type="InterPro" id="IPR027417">
    <property type="entry name" value="P-loop_NTPase"/>
</dbReference>
<feature type="domain" description="ATPase dynein-related AAA" evidence="1">
    <location>
        <begin position="1280"/>
        <end position="1407"/>
    </location>
</feature>
<proteinExistence type="predicted"/>
<dbReference type="GO" id="GO:0016887">
    <property type="term" value="F:ATP hydrolysis activity"/>
    <property type="evidence" value="ECO:0007669"/>
    <property type="project" value="InterPro"/>
</dbReference>
<evidence type="ECO:0000259" key="2">
    <source>
        <dbReference type="Pfam" id="PF12458"/>
    </source>
</evidence>
<sequence length="1716" mass="192658">MTTDIEQLERAVEDGGSYAVIRARLDNLANELSASVTNLNTKREEEFGKTILELKGRARIRTENNCIPRDIVRVGDYLLFAYNVFIGLKSTVSVKDVLTLCKLKESDGEYEVEEVPLENTFLDDPAFLKDFSSLYSYYKDASFSHLRVTHNKLLAEFRVGRKVTDVKVFRWSVVKDDITYIDDRGGEDMVMPPSHDFEWTEVVREDFIDGEHPHASIYDEVFIETVGGDLTIKVEDNTESGEGIYAEPVDDPSQDLGDARIYYARSGGLILIKVLPYNEENYRYFAYSPLTQEVIRADEIGDACVNLPEEHGIIHPSGYMLSNGENRRLPDAKSGLKFKSKIASPNGEDVLYVFFEPENGLFALYSYNIITKELQNPLYCNGYSLYENGTLVIFREERGEPSRVHQIQIWETSYQSDLYASNQPVETTFLASIGNAELVRGISELKSIERLVDSDKVSSALYEEIIKHSKVVKDSYFWMDSKELSELGDTLKRIIDTSELVLDEYEKVVSISKQSESSLNEAKESVSSLVTDLRVQSFDKTEDFVEFILKLNNKQGELISLRDKRYINLDELTELEKTIAEEVEALGKKAVTFMSSGTALDEYAEEIDEVYSRISELKTSKDINQEETKLTAISEGLDSLTDVINGLTIDDITIKTSILESISTVYSKVNQTKAHARLTLKEVSGGESKAEFGARIAVLSQAISNGLAAADTPEECDDELAKILITVEGIEGAFGDDDEFLEVILEKRDEIHTSFESKKQKLVDARQRKAQSIHASCERVLENISRRASKMDNLDALNTYFSSDHLSLKIDSMVEQLRELGDSVKADDISSKKIAAKDNAIRAMRDKTDIFEDGGKLIKLGRHRFSVNQQNLDLTILPKGDKQYIHLTGTDFYQPISNESLNNNQEFWDQHYTSENNSVYRGEYLAYNLLNDAISSAKDQQLESLKKVHVAKGSYASIIDDYIKQHPNDGYEKGVHDLDADKILSALMVQYIDSPWVVYPAKSKVIAMWFWASIDDESQRGALIQQAKGAKSLKDNFQNSNQSHQLNADILELIKTTIDASSINASQFEYDLSAQYLADVLATVTTNDVTFEVSNAAEKLAESFTEKLKKDNIQQEFDAGLESSSNSLNRLLLGKNWLSAFDPAASEDICFEAAATLVLEGLESKASGVAEPIEVEGLLSDHPKITGRKLTVSANELFSRVGYYSSVVVPQYETFQEVRRNVIQAEKAKFDVETYKARPLTSFVRNKLINNSYLPIIGDNFAKQIGAAGVDKRTDLMGMLLLISPPGYGKTTLMEYTASRLGLNFMKINCPSIGHDVKSLDPETAPNSTARQELEKLNLALKMGNNVMLYLDDIQHTHPEFLQKFISLCDGTRRIEGVWEGDSQTFDLRGKRFCVVMAGNPYTESGEVFKIPDMLANRADVYNLGDILGGQYENFTLSYIENSLTSNPYLAPLALRDINDLYLFIDKAKGKEVPEGDFSYSYSASESSEIISVLKKMIKAQELLLSVNQEYIRSAAMDNNYREEPPFKLQGSYRNMNKIAEKIVPAMDDTELTQLLSDHYLGESQLLTGGAEENLLKLKELRGLLTEEEQARWIDIKSEFKKRNSLGGDDDAGTKISSELLNLGEKLENALLSYKSNDSSENDALLEKLTAAVEALGAKEVIIKNHSNPELENSITEMIDKMTEIFLPSLIMLNKKSTLNSINAKKLMNIIDKLQN</sequence>
<feature type="domain" description="DUF3686" evidence="2">
    <location>
        <begin position="31"/>
        <end position="477"/>
    </location>
</feature>
<protein>
    <submittedName>
        <fullName evidence="4">DNA repair protein</fullName>
    </submittedName>
</protein>
<dbReference type="EMBL" id="QICH01000001">
    <property type="protein sequence ID" value="PXF63607.1"/>
    <property type="molecule type" value="Genomic_DNA"/>
</dbReference>
<evidence type="ECO:0000313" key="5">
    <source>
        <dbReference type="Proteomes" id="UP000247689"/>
    </source>
</evidence>
<evidence type="ECO:0000259" key="3">
    <source>
        <dbReference type="Pfam" id="PF25472"/>
    </source>
</evidence>
<dbReference type="RefSeq" id="WP_110198875.1">
    <property type="nucleotide sequence ID" value="NZ_QICH01000001.1"/>
</dbReference>
<evidence type="ECO:0000259" key="1">
    <source>
        <dbReference type="Pfam" id="PF07728"/>
    </source>
</evidence>
<keyword evidence="5" id="KW-1185">Reference proteome</keyword>
<reference evidence="4 5" key="1">
    <citation type="submission" date="2018-05" db="EMBL/GenBank/DDBJ databases">
        <title>Kangiella spongicola genome sequence.</title>
        <authorList>
            <person name="Maclea K.S."/>
            <person name="Goen A.E."/>
            <person name="Kelley C."/>
            <person name="Underriner A."/>
            <person name="Silverwood T."/>
            <person name="Trachtenberg A.M."/>
        </authorList>
    </citation>
    <scope>NUCLEOTIDE SEQUENCE [LARGE SCALE GENOMIC DNA]</scope>
    <source>
        <strain evidence="4 5">ATCC BAA-2076</strain>
    </source>
</reference>